<evidence type="ECO:0000313" key="2">
    <source>
        <dbReference type="EMBL" id="KEH24791.1"/>
    </source>
</evidence>
<organism evidence="2 4">
    <name type="scientific">Medicago truncatula</name>
    <name type="common">Barrel medic</name>
    <name type="synonym">Medicago tribuloides</name>
    <dbReference type="NCBI Taxonomy" id="3880"/>
    <lineage>
        <taxon>Eukaryota</taxon>
        <taxon>Viridiplantae</taxon>
        <taxon>Streptophyta</taxon>
        <taxon>Embryophyta</taxon>
        <taxon>Tracheophyta</taxon>
        <taxon>Spermatophyta</taxon>
        <taxon>Magnoliopsida</taxon>
        <taxon>eudicotyledons</taxon>
        <taxon>Gunneridae</taxon>
        <taxon>Pentapetalae</taxon>
        <taxon>rosids</taxon>
        <taxon>fabids</taxon>
        <taxon>Fabales</taxon>
        <taxon>Fabaceae</taxon>
        <taxon>Papilionoideae</taxon>
        <taxon>50 kb inversion clade</taxon>
        <taxon>NPAAA clade</taxon>
        <taxon>Hologalegina</taxon>
        <taxon>IRL clade</taxon>
        <taxon>Trifolieae</taxon>
        <taxon>Medicago</taxon>
    </lineage>
</organism>
<feature type="region of interest" description="Disordered" evidence="1">
    <location>
        <begin position="29"/>
        <end position="59"/>
    </location>
</feature>
<dbReference type="HOGENOM" id="CLU_2964369_0_0_1"/>
<reference evidence="3" key="3">
    <citation type="submission" date="2015-04" db="UniProtKB">
        <authorList>
            <consortium name="EnsemblPlants"/>
        </authorList>
    </citation>
    <scope>IDENTIFICATION</scope>
    <source>
        <strain evidence="3">cv. Jemalong A17</strain>
    </source>
</reference>
<dbReference type="Proteomes" id="UP000002051">
    <property type="component" value="Chromosome 6"/>
</dbReference>
<accession>A0A072U618</accession>
<proteinExistence type="predicted"/>
<evidence type="ECO:0000256" key="1">
    <source>
        <dbReference type="SAM" id="MobiDB-lite"/>
    </source>
</evidence>
<keyword evidence="4" id="KW-1185">Reference proteome</keyword>
<feature type="compositionally biased region" description="Basic and acidic residues" evidence="1">
    <location>
        <begin position="34"/>
        <end position="59"/>
    </location>
</feature>
<protein>
    <submittedName>
        <fullName evidence="2 3">Uncharacterized protein</fullName>
    </submittedName>
</protein>
<evidence type="ECO:0000313" key="3">
    <source>
        <dbReference type="EnsemblPlants" id="KEH24791"/>
    </source>
</evidence>
<dbReference type="EMBL" id="CM001222">
    <property type="protein sequence ID" value="KEH24791.1"/>
    <property type="molecule type" value="Genomic_DNA"/>
</dbReference>
<gene>
    <name evidence="2" type="ordered locus">MTR_6g004860</name>
</gene>
<dbReference type="EnsemblPlants" id="KEH24791">
    <property type="protein sequence ID" value="KEH24791"/>
    <property type="gene ID" value="MTR_6g004860"/>
</dbReference>
<name>A0A072U618_MEDTR</name>
<sequence>MENKKRKNNNAETCFAAKRTMNNWKTQNQGLHLRNIDDQRARSGLEKRPMIDHRPDSGL</sequence>
<evidence type="ECO:0000313" key="4">
    <source>
        <dbReference type="Proteomes" id="UP000002051"/>
    </source>
</evidence>
<dbReference type="AlphaFoldDB" id="A0A072U618"/>
<reference evidence="2 4" key="2">
    <citation type="journal article" date="2014" name="BMC Genomics">
        <title>An improved genome release (version Mt4.0) for the model legume Medicago truncatula.</title>
        <authorList>
            <person name="Tang H."/>
            <person name="Krishnakumar V."/>
            <person name="Bidwell S."/>
            <person name="Rosen B."/>
            <person name="Chan A."/>
            <person name="Zhou S."/>
            <person name="Gentzbittel L."/>
            <person name="Childs K.L."/>
            <person name="Yandell M."/>
            <person name="Gundlach H."/>
            <person name="Mayer K.F."/>
            <person name="Schwartz D.C."/>
            <person name="Town C.D."/>
        </authorList>
    </citation>
    <scope>GENOME REANNOTATION</scope>
    <source>
        <strain evidence="2">A17</strain>
        <strain evidence="3 4">cv. Jemalong A17</strain>
    </source>
</reference>
<reference evidence="2 4" key="1">
    <citation type="journal article" date="2011" name="Nature">
        <title>The Medicago genome provides insight into the evolution of rhizobial symbioses.</title>
        <authorList>
            <person name="Young N.D."/>
            <person name="Debelle F."/>
            <person name="Oldroyd G.E."/>
            <person name="Geurts R."/>
            <person name="Cannon S.B."/>
            <person name="Udvardi M.K."/>
            <person name="Benedito V.A."/>
            <person name="Mayer K.F."/>
            <person name="Gouzy J."/>
            <person name="Schoof H."/>
            <person name="Van de Peer Y."/>
            <person name="Proost S."/>
            <person name="Cook D.R."/>
            <person name="Meyers B.C."/>
            <person name="Spannagl M."/>
            <person name="Cheung F."/>
            <person name="De Mita S."/>
            <person name="Krishnakumar V."/>
            <person name="Gundlach H."/>
            <person name="Zhou S."/>
            <person name="Mudge J."/>
            <person name="Bharti A.K."/>
            <person name="Murray J.D."/>
            <person name="Naoumkina M.A."/>
            <person name="Rosen B."/>
            <person name="Silverstein K.A."/>
            <person name="Tang H."/>
            <person name="Rombauts S."/>
            <person name="Zhao P.X."/>
            <person name="Zhou P."/>
            <person name="Barbe V."/>
            <person name="Bardou P."/>
            <person name="Bechner M."/>
            <person name="Bellec A."/>
            <person name="Berger A."/>
            <person name="Berges H."/>
            <person name="Bidwell S."/>
            <person name="Bisseling T."/>
            <person name="Choisne N."/>
            <person name="Couloux A."/>
            <person name="Denny R."/>
            <person name="Deshpande S."/>
            <person name="Dai X."/>
            <person name="Doyle J.J."/>
            <person name="Dudez A.M."/>
            <person name="Farmer A.D."/>
            <person name="Fouteau S."/>
            <person name="Franken C."/>
            <person name="Gibelin C."/>
            <person name="Gish J."/>
            <person name="Goldstein S."/>
            <person name="Gonzalez A.J."/>
            <person name="Green P.J."/>
            <person name="Hallab A."/>
            <person name="Hartog M."/>
            <person name="Hua A."/>
            <person name="Humphray S.J."/>
            <person name="Jeong D.H."/>
            <person name="Jing Y."/>
            <person name="Jocker A."/>
            <person name="Kenton S.M."/>
            <person name="Kim D.J."/>
            <person name="Klee K."/>
            <person name="Lai H."/>
            <person name="Lang C."/>
            <person name="Lin S."/>
            <person name="Macmil S.L."/>
            <person name="Magdelenat G."/>
            <person name="Matthews L."/>
            <person name="McCorrison J."/>
            <person name="Monaghan E.L."/>
            <person name="Mun J.H."/>
            <person name="Najar F.Z."/>
            <person name="Nicholson C."/>
            <person name="Noirot C."/>
            <person name="O'Bleness M."/>
            <person name="Paule C.R."/>
            <person name="Poulain J."/>
            <person name="Prion F."/>
            <person name="Qin B."/>
            <person name="Qu C."/>
            <person name="Retzel E.F."/>
            <person name="Riddle C."/>
            <person name="Sallet E."/>
            <person name="Samain S."/>
            <person name="Samson N."/>
            <person name="Sanders I."/>
            <person name="Saurat O."/>
            <person name="Scarpelli C."/>
            <person name="Schiex T."/>
            <person name="Segurens B."/>
            <person name="Severin A.J."/>
            <person name="Sherrier D.J."/>
            <person name="Shi R."/>
            <person name="Sims S."/>
            <person name="Singer S.R."/>
            <person name="Sinharoy S."/>
            <person name="Sterck L."/>
            <person name="Viollet A."/>
            <person name="Wang B.B."/>
            <person name="Wang K."/>
            <person name="Wang M."/>
            <person name="Wang X."/>
            <person name="Warfsmann J."/>
            <person name="Weissenbach J."/>
            <person name="White D.D."/>
            <person name="White J.D."/>
            <person name="Wiley G.B."/>
            <person name="Wincker P."/>
            <person name="Xing Y."/>
            <person name="Yang L."/>
            <person name="Yao Z."/>
            <person name="Ying F."/>
            <person name="Zhai J."/>
            <person name="Zhou L."/>
            <person name="Zuber A."/>
            <person name="Denarie J."/>
            <person name="Dixon R.A."/>
            <person name="May G.D."/>
            <person name="Schwartz D.C."/>
            <person name="Rogers J."/>
            <person name="Quetier F."/>
            <person name="Town C.D."/>
            <person name="Roe B.A."/>
        </authorList>
    </citation>
    <scope>NUCLEOTIDE SEQUENCE [LARGE SCALE GENOMIC DNA]</scope>
    <source>
        <strain evidence="2">A17</strain>
        <strain evidence="3 4">cv. Jemalong A17</strain>
    </source>
</reference>